<keyword evidence="7 21" id="KW-0132">Cell division</keyword>
<evidence type="ECO:0000256" key="12">
    <source>
        <dbReference type="ARBA" id="ARBA00022857"/>
    </source>
</evidence>
<keyword evidence="11 21" id="KW-0067">ATP-binding</keyword>
<dbReference type="NCBIfam" id="TIGR00179">
    <property type="entry name" value="murB"/>
    <property type="match status" value="1"/>
</dbReference>
<dbReference type="SUPFAM" id="SSF53623">
    <property type="entry name" value="MurD-like peptide ligases, catalytic domain"/>
    <property type="match status" value="1"/>
</dbReference>
<feature type="domain" description="FAD-binding PCMH-type" evidence="22">
    <location>
        <begin position="494"/>
        <end position="659"/>
    </location>
</feature>
<comment type="caution">
    <text evidence="23">The sequence shown here is derived from an EMBL/GenBank/DDBJ whole genome shotgun (WGS) entry which is preliminary data.</text>
</comment>
<dbReference type="InterPro" id="IPR000713">
    <property type="entry name" value="Mur_ligase_N"/>
</dbReference>
<dbReference type="InterPro" id="IPR016169">
    <property type="entry name" value="FAD-bd_PCMH_sub2"/>
</dbReference>
<dbReference type="SUPFAM" id="SSF56176">
    <property type="entry name" value="FAD-binding/transporter-associated domain-like"/>
    <property type="match status" value="1"/>
</dbReference>
<keyword evidence="15 20" id="KW-0560">Oxidoreductase</keyword>
<evidence type="ECO:0000256" key="11">
    <source>
        <dbReference type="ARBA" id="ARBA00022840"/>
    </source>
</evidence>
<dbReference type="GO" id="GO:0008360">
    <property type="term" value="P:regulation of cell shape"/>
    <property type="evidence" value="ECO:0007669"/>
    <property type="project" value="UniProtKB-KW"/>
</dbReference>
<evidence type="ECO:0000256" key="10">
    <source>
        <dbReference type="ARBA" id="ARBA00022827"/>
    </source>
</evidence>
<evidence type="ECO:0000256" key="2">
    <source>
        <dbReference type="ARBA" id="ARBA00003921"/>
    </source>
</evidence>
<dbReference type="Pfam" id="PF02875">
    <property type="entry name" value="Mur_ligase_C"/>
    <property type="match status" value="1"/>
</dbReference>
<dbReference type="RefSeq" id="WP_113956411.1">
    <property type="nucleotide sequence ID" value="NZ_QNRR01000001.1"/>
</dbReference>
<comment type="subcellular location">
    <subcellularLocation>
        <location evidence="3 21">Cytoplasm</location>
    </subcellularLocation>
</comment>
<dbReference type="AlphaFoldDB" id="A0A366HUW8"/>
<evidence type="ECO:0000256" key="1">
    <source>
        <dbReference type="ARBA" id="ARBA00001974"/>
    </source>
</evidence>
<organism evidence="23 24">
    <name type="scientific">Roseimicrobium gellanilyticum</name>
    <dbReference type="NCBI Taxonomy" id="748857"/>
    <lineage>
        <taxon>Bacteria</taxon>
        <taxon>Pseudomonadati</taxon>
        <taxon>Verrucomicrobiota</taxon>
        <taxon>Verrucomicrobiia</taxon>
        <taxon>Verrucomicrobiales</taxon>
        <taxon>Verrucomicrobiaceae</taxon>
        <taxon>Roseimicrobium</taxon>
    </lineage>
</organism>
<dbReference type="Gene3D" id="3.30.465.10">
    <property type="match status" value="1"/>
</dbReference>
<evidence type="ECO:0000256" key="7">
    <source>
        <dbReference type="ARBA" id="ARBA00022618"/>
    </source>
</evidence>
<dbReference type="InterPro" id="IPR036615">
    <property type="entry name" value="Mur_ligase_C_dom_sf"/>
</dbReference>
<evidence type="ECO:0000256" key="17">
    <source>
        <dbReference type="ARBA" id="ARBA00023316"/>
    </source>
</evidence>
<evidence type="ECO:0000256" key="9">
    <source>
        <dbReference type="ARBA" id="ARBA00022741"/>
    </source>
</evidence>
<feature type="active site" description="Proton donor" evidence="20">
    <location>
        <position position="687"/>
    </location>
</feature>
<dbReference type="PANTHER" id="PTHR43445">
    <property type="entry name" value="UDP-N-ACETYLMURAMATE--L-ALANINE LIGASE-RELATED"/>
    <property type="match status" value="1"/>
</dbReference>
<dbReference type="Gene3D" id="3.40.1190.10">
    <property type="entry name" value="Mur-like, catalytic domain"/>
    <property type="match status" value="1"/>
</dbReference>
<evidence type="ECO:0000256" key="13">
    <source>
        <dbReference type="ARBA" id="ARBA00022960"/>
    </source>
</evidence>
<dbReference type="InterPro" id="IPR006094">
    <property type="entry name" value="Oxid_FAD_bind_N"/>
</dbReference>
<evidence type="ECO:0000259" key="22">
    <source>
        <dbReference type="PROSITE" id="PS51387"/>
    </source>
</evidence>
<dbReference type="InterPro" id="IPR003170">
    <property type="entry name" value="MurB"/>
</dbReference>
<dbReference type="Pfam" id="PF01225">
    <property type="entry name" value="Mur_ligase"/>
    <property type="match status" value="1"/>
</dbReference>
<dbReference type="UniPathway" id="UPA00219"/>
<dbReference type="NCBIfam" id="NF010480">
    <property type="entry name" value="PRK13905.1"/>
    <property type="match status" value="1"/>
</dbReference>
<comment type="cofactor">
    <cofactor evidence="1 20">
        <name>FAD</name>
        <dbReference type="ChEBI" id="CHEBI:57692"/>
    </cofactor>
</comment>
<reference evidence="23 24" key="1">
    <citation type="submission" date="2018-06" db="EMBL/GenBank/DDBJ databases">
        <title>Genomic Encyclopedia of Type Strains, Phase IV (KMG-IV): sequencing the most valuable type-strain genomes for metagenomic binning, comparative biology and taxonomic classification.</title>
        <authorList>
            <person name="Goeker M."/>
        </authorList>
    </citation>
    <scope>NUCLEOTIDE SEQUENCE [LARGE SCALE GENOMIC DNA]</scope>
    <source>
        <strain evidence="23 24">DSM 25532</strain>
    </source>
</reference>
<dbReference type="InterPro" id="IPR005758">
    <property type="entry name" value="UDP-N-AcMur_Ala_ligase_MurC"/>
</dbReference>
<protein>
    <recommendedName>
        <fullName evidence="20 21">Multifunctional fusion protein</fullName>
    </recommendedName>
    <domain>
        <recommendedName>
            <fullName evidence="20">UDP-N-acetylenolpyruvoylglucosamine reductase</fullName>
            <ecNumber evidence="20">1.3.1.98</ecNumber>
        </recommendedName>
        <alternativeName>
            <fullName evidence="20">UDP-N-acetylmuramate dehydrogenase</fullName>
        </alternativeName>
    </domain>
    <domain>
        <recommendedName>
            <fullName evidence="21">UDP-N-acetylmuramate--L-alanine ligase</fullName>
            <ecNumber evidence="21">6.3.2.8</ecNumber>
        </recommendedName>
        <alternativeName>
            <fullName evidence="21">UDP-N-acetylmuramoyl-L-alanine synthetase</fullName>
        </alternativeName>
    </domain>
</protein>
<feature type="binding site" evidence="21">
    <location>
        <begin position="122"/>
        <end position="128"/>
    </location>
    <ligand>
        <name>ATP</name>
        <dbReference type="ChEBI" id="CHEBI:30616"/>
    </ligand>
</feature>
<dbReference type="GO" id="GO:0009252">
    <property type="term" value="P:peptidoglycan biosynthetic process"/>
    <property type="evidence" value="ECO:0007669"/>
    <property type="project" value="UniProtKB-UniRule"/>
</dbReference>
<keyword evidence="14 21" id="KW-0573">Peptidoglycan synthesis</keyword>
<dbReference type="InterPro" id="IPR013221">
    <property type="entry name" value="Mur_ligase_cen"/>
</dbReference>
<dbReference type="EC" id="1.3.1.98" evidence="20"/>
<evidence type="ECO:0000256" key="21">
    <source>
        <dbReference type="HAMAP-Rule" id="MF_00046"/>
    </source>
</evidence>
<gene>
    <name evidence="21" type="primary">murC</name>
    <name evidence="20" type="synonym">murB</name>
    <name evidence="23" type="ORF">DES53_101276</name>
</gene>
<dbReference type="Gene3D" id="3.90.78.10">
    <property type="entry name" value="UDP-N-acetylenolpyruvoylglucosamine reductase, C-terminal domain"/>
    <property type="match status" value="1"/>
</dbReference>
<comment type="pathway">
    <text evidence="4 21">Cell wall biogenesis; peptidoglycan biosynthesis.</text>
</comment>
<proteinExistence type="inferred from homology"/>
<dbReference type="InterPro" id="IPR036565">
    <property type="entry name" value="Mur-like_cat_sf"/>
</dbReference>
<keyword evidence="13 21" id="KW-0133">Cell shape</keyword>
<dbReference type="Proteomes" id="UP000253426">
    <property type="component" value="Unassembled WGS sequence"/>
</dbReference>
<evidence type="ECO:0000256" key="6">
    <source>
        <dbReference type="ARBA" id="ARBA00022598"/>
    </source>
</evidence>
<evidence type="ECO:0000313" key="23">
    <source>
        <dbReference type="EMBL" id="RBP47479.1"/>
    </source>
</evidence>
<evidence type="ECO:0000256" key="15">
    <source>
        <dbReference type="ARBA" id="ARBA00023002"/>
    </source>
</evidence>
<evidence type="ECO:0000256" key="16">
    <source>
        <dbReference type="ARBA" id="ARBA00023306"/>
    </source>
</evidence>
<evidence type="ECO:0000256" key="20">
    <source>
        <dbReference type="HAMAP-Rule" id="MF_00037"/>
    </source>
</evidence>
<name>A0A366HUW8_9BACT</name>
<dbReference type="OrthoDB" id="9804126at2"/>
<dbReference type="EMBL" id="QNRR01000001">
    <property type="protein sequence ID" value="RBP47479.1"/>
    <property type="molecule type" value="Genomic_DNA"/>
</dbReference>
<dbReference type="Gene3D" id="3.30.43.10">
    <property type="entry name" value="Uridine Diphospho-n-acetylenolpyruvylglucosamine Reductase, domain 2"/>
    <property type="match status" value="1"/>
</dbReference>
<dbReference type="InterPro" id="IPR036635">
    <property type="entry name" value="MurB_C_sf"/>
</dbReference>
<dbReference type="Gene3D" id="3.40.50.720">
    <property type="entry name" value="NAD(P)-binding Rossmann-like Domain"/>
    <property type="match status" value="1"/>
</dbReference>
<dbReference type="GO" id="GO:0051301">
    <property type="term" value="P:cell division"/>
    <property type="evidence" value="ECO:0007669"/>
    <property type="project" value="UniProtKB-KW"/>
</dbReference>
<dbReference type="GO" id="GO:0005524">
    <property type="term" value="F:ATP binding"/>
    <property type="evidence" value="ECO:0007669"/>
    <property type="project" value="UniProtKB-UniRule"/>
</dbReference>
<comment type="similarity">
    <text evidence="21">Belongs to the MurCDEF family.</text>
</comment>
<dbReference type="EC" id="6.3.2.8" evidence="21"/>
<dbReference type="GO" id="GO:0008763">
    <property type="term" value="F:UDP-N-acetylmuramate-L-alanine ligase activity"/>
    <property type="evidence" value="ECO:0007669"/>
    <property type="project" value="UniProtKB-UniRule"/>
</dbReference>
<dbReference type="SUPFAM" id="SSF51984">
    <property type="entry name" value="MurCD N-terminal domain"/>
    <property type="match status" value="1"/>
</dbReference>
<sequence length="769" mass="82836">MTHAVLSLLKEGRTKMRVHLIGVAGSGMSGLASLLLELGHSVSGSDRVSTVETTRLQKAGLTFHCPQHDREVDGADMVIYSSAVKPGNPAYEAAYKQGIPLVRRAEALAAIMARKAGVVVAGTHGKTTTSSMTAHVLRVGGMRPSHYVGAEIPILGSNAHWDDEGELFVAEGDESDGTLVNFQPRHAIILNIEAEHLDFYEDLDAIKVVFRQLLEKTSGFSVYCAEDPVATELCHGRKNGVSYGWSRTCDFSAEIIELRPTQTEYDVYEGQNKLGTVVLGIPGKHNVLNSLAALAMATRAGVPFDRIKQALESFRGARRRFESKYAGANYQIIDDYGHHPTEIKATLATAKALKPKRLICLFQPHRYSRTQLLKKEFGQAFGDVDILCVTDVYAASEKPLPGVSGETIIEEVKLQSEVECYSTPKLLQARDLIASKLQPGDLLITLGAGNVHEVGGCLAKDLKVAEQITEILNRDGSGAVKLYEPLSNHTTIRIGGPAQFWIQPSTINGFVEVVRFLRASSVPIRVIGRGSNLLVRDGGIRGAVIHPSKGEFDEVKVEGNRIIAGAGARLKKIASAAKAAGIGGFEWMEGIPGNLGGSLRMNAGAMGSQTFDQVVSVRFLDGGGEIREKTKDEITHHYRSVPELDQHYAVSAVLEGRPADAAEIDAKMEASHTKRRESQPIGASAGCIFKNPGPIPAGKLVDELGLKKTGRGAAFVSEEHGNFILNDGGASARDVLDLINDIKQSALTERGIILETEVQIIGEEEPLGL</sequence>
<evidence type="ECO:0000256" key="8">
    <source>
        <dbReference type="ARBA" id="ARBA00022630"/>
    </source>
</evidence>
<comment type="catalytic activity">
    <reaction evidence="18 21">
        <text>UDP-N-acetyl-alpha-D-muramate + L-alanine + ATP = UDP-N-acetyl-alpha-D-muramoyl-L-alanine + ADP + phosphate + H(+)</text>
        <dbReference type="Rhea" id="RHEA:23372"/>
        <dbReference type="ChEBI" id="CHEBI:15378"/>
        <dbReference type="ChEBI" id="CHEBI:30616"/>
        <dbReference type="ChEBI" id="CHEBI:43474"/>
        <dbReference type="ChEBI" id="CHEBI:57972"/>
        <dbReference type="ChEBI" id="CHEBI:70757"/>
        <dbReference type="ChEBI" id="CHEBI:83898"/>
        <dbReference type="ChEBI" id="CHEBI:456216"/>
        <dbReference type="EC" id="6.3.2.8"/>
    </reaction>
</comment>
<feature type="active site" evidence="20">
    <location>
        <position position="757"/>
    </location>
</feature>
<dbReference type="InterPro" id="IPR004101">
    <property type="entry name" value="Mur_ligase_C"/>
</dbReference>
<comment type="function">
    <text evidence="2 21">Cell wall formation.</text>
</comment>
<dbReference type="GO" id="GO:0008762">
    <property type="term" value="F:UDP-N-acetylmuramate dehydrogenase activity"/>
    <property type="evidence" value="ECO:0007669"/>
    <property type="project" value="UniProtKB-UniRule"/>
</dbReference>
<feature type="active site" evidence="20">
    <location>
        <position position="639"/>
    </location>
</feature>
<evidence type="ECO:0000256" key="18">
    <source>
        <dbReference type="ARBA" id="ARBA00047833"/>
    </source>
</evidence>
<keyword evidence="10 20" id="KW-0274">FAD</keyword>
<dbReference type="PROSITE" id="PS51387">
    <property type="entry name" value="FAD_PCMH"/>
    <property type="match status" value="1"/>
</dbReference>
<dbReference type="HAMAP" id="MF_00046">
    <property type="entry name" value="MurC"/>
    <property type="match status" value="1"/>
</dbReference>
<evidence type="ECO:0000256" key="19">
    <source>
        <dbReference type="ARBA" id="ARBA00048914"/>
    </source>
</evidence>
<dbReference type="Pfam" id="PF02873">
    <property type="entry name" value="MurB_C"/>
    <property type="match status" value="1"/>
</dbReference>
<dbReference type="InterPro" id="IPR050061">
    <property type="entry name" value="MurCDEF_pg_biosynth"/>
</dbReference>
<keyword evidence="8 20" id="KW-0285">Flavoprotein</keyword>
<dbReference type="Pfam" id="PF01565">
    <property type="entry name" value="FAD_binding_4"/>
    <property type="match status" value="1"/>
</dbReference>
<evidence type="ECO:0000256" key="14">
    <source>
        <dbReference type="ARBA" id="ARBA00022984"/>
    </source>
</evidence>
<evidence type="ECO:0000256" key="4">
    <source>
        <dbReference type="ARBA" id="ARBA00004752"/>
    </source>
</evidence>
<dbReference type="SUPFAM" id="SSF53244">
    <property type="entry name" value="MurD-like peptide ligases, peptide-binding domain"/>
    <property type="match status" value="1"/>
</dbReference>
<dbReference type="NCBIfam" id="TIGR01082">
    <property type="entry name" value="murC"/>
    <property type="match status" value="1"/>
</dbReference>
<dbReference type="PANTHER" id="PTHR43445:SF3">
    <property type="entry name" value="UDP-N-ACETYLMURAMATE--L-ALANINE LIGASE"/>
    <property type="match status" value="1"/>
</dbReference>
<dbReference type="InterPro" id="IPR011601">
    <property type="entry name" value="MurB_C"/>
</dbReference>
<keyword evidence="17 21" id="KW-0961">Cell wall biogenesis/degradation</keyword>
<dbReference type="InterPro" id="IPR016167">
    <property type="entry name" value="FAD-bd_PCMH_sub1"/>
</dbReference>
<keyword evidence="16 21" id="KW-0131">Cell cycle</keyword>
<dbReference type="HAMAP" id="MF_00037">
    <property type="entry name" value="MurB"/>
    <property type="match status" value="1"/>
</dbReference>
<keyword evidence="9 21" id="KW-0547">Nucleotide-binding</keyword>
<dbReference type="GO" id="GO:0005737">
    <property type="term" value="C:cytoplasm"/>
    <property type="evidence" value="ECO:0007669"/>
    <property type="project" value="UniProtKB-SubCell"/>
</dbReference>
<dbReference type="SUPFAM" id="SSF56194">
    <property type="entry name" value="Uridine diphospho-N-Acetylenolpyruvylglucosamine reductase, MurB, C-terminal domain"/>
    <property type="match status" value="1"/>
</dbReference>
<evidence type="ECO:0000256" key="5">
    <source>
        <dbReference type="ARBA" id="ARBA00022490"/>
    </source>
</evidence>
<comment type="catalytic activity">
    <reaction evidence="19 20">
        <text>UDP-N-acetyl-alpha-D-muramate + NADP(+) = UDP-N-acetyl-3-O-(1-carboxyvinyl)-alpha-D-glucosamine + NADPH + H(+)</text>
        <dbReference type="Rhea" id="RHEA:12248"/>
        <dbReference type="ChEBI" id="CHEBI:15378"/>
        <dbReference type="ChEBI" id="CHEBI:57783"/>
        <dbReference type="ChEBI" id="CHEBI:58349"/>
        <dbReference type="ChEBI" id="CHEBI:68483"/>
        <dbReference type="ChEBI" id="CHEBI:70757"/>
        <dbReference type="EC" id="1.3.1.98"/>
    </reaction>
</comment>
<keyword evidence="5 21" id="KW-0963">Cytoplasm</keyword>
<keyword evidence="12 20" id="KW-0521">NADP</keyword>
<dbReference type="Gene3D" id="3.90.190.20">
    <property type="entry name" value="Mur ligase, C-terminal domain"/>
    <property type="match status" value="1"/>
</dbReference>
<evidence type="ECO:0000256" key="3">
    <source>
        <dbReference type="ARBA" id="ARBA00004496"/>
    </source>
</evidence>
<dbReference type="GO" id="GO:0071949">
    <property type="term" value="F:FAD binding"/>
    <property type="evidence" value="ECO:0007669"/>
    <property type="project" value="InterPro"/>
</dbReference>
<dbReference type="InterPro" id="IPR036318">
    <property type="entry name" value="FAD-bd_PCMH-like_sf"/>
</dbReference>
<keyword evidence="24" id="KW-1185">Reference proteome</keyword>
<dbReference type="GO" id="GO:0071555">
    <property type="term" value="P:cell wall organization"/>
    <property type="evidence" value="ECO:0007669"/>
    <property type="project" value="UniProtKB-KW"/>
</dbReference>
<dbReference type="Pfam" id="PF08245">
    <property type="entry name" value="Mur_ligase_M"/>
    <property type="match status" value="1"/>
</dbReference>
<accession>A0A366HUW8</accession>
<evidence type="ECO:0000313" key="24">
    <source>
        <dbReference type="Proteomes" id="UP000253426"/>
    </source>
</evidence>
<dbReference type="InterPro" id="IPR016166">
    <property type="entry name" value="FAD-bd_PCMH"/>
</dbReference>
<comment type="similarity">
    <text evidence="20">Belongs to the MurB family.</text>
</comment>
<keyword evidence="6 21" id="KW-0436">Ligase</keyword>